<sequence length="483" mass="55241">MSTLHTLSFDHSFSKLSPLLYSEVKPTPLLRPYLVHYNPLAAQLLDLETVLPEELVSFFSGQQLLTGSHSLAMTYSGHQFGHYNPQLGDGRGLLLGEVVNQKGERWDIHLKGAGRTPYSRFGDGRAVLRSSIREYLCSEAMYGLGISTTRALAIIGSEEAVQREKLERAATVVRVADSHIRFGHFEWVFHNQPSLLKPLADYVIDRHYPLCRDSDKSYTALLNQIVERTATMIANWQLVGFAHGVMNTDNFSITGATFDYGPYGFLDVYQPSFISNHSDNTGRYAWNQQPSIGLWNLNALAYALSPLIDRTEIVEALGRYEQILVTHYYQGMYAKLGLDGTDDKDSELVFEFLDILMKNNMDYSRSLRQLCEVSQTDKHCKLRDDCLDRERFDGWFNRYRTRLGSQYSTDSQRQAAMRQVNPKFILRNYLAQTAIEKAERGDFSELDILLTLVHRPYDEHPNYERYADLPPDWGKHLEISCSS</sequence>
<organism evidence="9 10">
    <name type="scientific">Agitococcus lubricus</name>
    <dbReference type="NCBI Taxonomy" id="1077255"/>
    <lineage>
        <taxon>Bacteria</taxon>
        <taxon>Pseudomonadati</taxon>
        <taxon>Pseudomonadota</taxon>
        <taxon>Gammaproteobacteria</taxon>
        <taxon>Moraxellales</taxon>
        <taxon>Moraxellaceae</taxon>
        <taxon>Agitococcus</taxon>
    </lineage>
</organism>
<feature type="binding site" evidence="8">
    <location>
        <position position="124"/>
    </location>
    <ligand>
        <name>ATP</name>
        <dbReference type="ChEBI" id="CHEBI:30616"/>
    </ligand>
</feature>
<dbReference type="EMBL" id="QAON01000008">
    <property type="protein sequence ID" value="PTQ89249.1"/>
    <property type="molecule type" value="Genomic_DNA"/>
</dbReference>
<comment type="catalytic activity">
    <reaction evidence="8">
        <text>L-tyrosyl-[protein] + ATP = O-(5'-adenylyl)-L-tyrosyl-[protein] + diphosphate</text>
        <dbReference type="Rhea" id="RHEA:54288"/>
        <dbReference type="Rhea" id="RHEA-COMP:10136"/>
        <dbReference type="Rhea" id="RHEA-COMP:13846"/>
        <dbReference type="ChEBI" id="CHEBI:30616"/>
        <dbReference type="ChEBI" id="CHEBI:33019"/>
        <dbReference type="ChEBI" id="CHEBI:46858"/>
        <dbReference type="ChEBI" id="CHEBI:83624"/>
        <dbReference type="EC" id="2.7.7.108"/>
    </reaction>
</comment>
<feature type="active site" description="Proton acceptor" evidence="8">
    <location>
        <position position="249"/>
    </location>
</feature>
<dbReference type="GO" id="GO:0000287">
    <property type="term" value="F:magnesium ion binding"/>
    <property type="evidence" value="ECO:0007669"/>
    <property type="project" value="UniProtKB-UniRule"/>
</dbReference>
<evidence type="ECO:0000256" key="5">
    <source>
        <dbReference type="ARBA" id="ARBA00022741"/>
    </source>
</evidence>
<feature type="binding site" evidence="8">
    <location>
        <position position="250"/>
    </location>
    <ligand>
        <name>Mg(2+)</name>
        <dbReference type="ChEBI" id="CHEBI:18420"/>
    </ligand>
</feature>
<dbReference type="GO" id="GO:0030145">
    <property type="term" value="F:manganese ion binding"/>
    <property type="evidence" value="ECO:0007669"/>
    <property type="project" value="UniProtKB-UniRule"/>
</dbReference>
<feature type="binding site" evidence="8">
    <location>
        <position position="123"/>
    </location>
    <ligand>
        <name>ATP</name>
        <dbReference type="ChEBI" id="CHEBI:30616"/>
    </ligand>
</feature>
<evidence type="ECO:0000256" key="2">
    <source>
        <dbReference type="ARBA" id="ARBA00022679"/>
    </source>
</evidence>
<comment type="similarity">
    <text evidence="1 8">Belongs to the SELO family.</text>
</comment>
<dbReference type="GO" id="GO:0070733">
    <property type="term" value="F:AMPylase activity"/>
    <property type="evidence" value="ECO:0007669"/>
    <property type="project" value="UniProtKB-EC"/>
</dbReference>
<reference evidence="9 10" key="1">
    <citation type="submission" date="2018-04" db="EMBL/GenBank/DDBJ databases">
        <title>Genomic Encyclopedia of Archaeal and Bacterial Type Strains, Phase II (KMG-II): from individual species to whole genera.</title>
        <authorList>
            <person name="Goeker M."/>
        </authorList>
    </citation>
    <scope>NUCLEOTIDE SEQUENCE [LARGE SCALE GENOMIC DNA]</scope>
    <source>
        <strain evidence="9 10">DSM 5822</strain>
    </source>
</reference>
<keyword evidence="10" id="KW-1185">Reference proteome</keyword>
<comment type="catalytic activity">
    <reaction evidence="8">
        <text>L-tyrosyl-[protein] + UTP = O-(5'-uridylyl)-L-tyrosyl-[protein] + diphosphate</text>
        <dbReference type="Rhea" id="RHEA:83887"/>
        <dbReference type="Rhea" id="RHEA-COMP:10136"/>
        <dbReference type="Rhea" id="RHEA-COMP:20238"/>
        <dbReference type="ChEBI" id="CHEBI:33019"/>
        <dbReference type="ChEBI" id="CHEBI:46398"/>
        <dbReference type="ChEBI" id="CHEBI:46858"/>
        <dbReference type="ChEBI" id="CHEBI:90602"/>
    </reaction>
</comment>
<feature type="binding site" evidence="8">
    <location>
        <position position="111"/>
    </location>
    <ligand>
        <name>ATP</name>
        <dbReference type="ChEBI" id="CHEBI:30616"/>
    </ligand>
</feature>
<keyword evidence="3 8" id="KW-0548">Nucleotidyltransferase</keyword>
<comment type="cofactor">
    <cofactor evidence="8">
        <name>Mg(2+)</name>
        <dbReference type="ChEBI" id="CHEBI:18420"/>
    </cofactor>
    <cofactor evidence="8">
        <name>Mn(2+)</name>
        <dbReference type="ChEBI" id="CHEBI:29035"/>
    </cofactor>
</comment>
<keyword evidence="5 8" id="KW-0547">Nucleotide-binding</keyword>
<name>A0A2T5IZ17_9GAMM</name>
<dbReference type="HAMAP" id="MF_00692">
    <property type="entry name" value="SelO"/>
    <property type="match status" value="1"/>
</dbReference>
<feature type="binding site" evidence="8">
    <location>
        <position position="259"/>
    </location>
    <ligand>
        <name>ATP</name>
        <dbReference type="ChEBI" id="CHEBI:30616"/>
    </ligand>
</feature>
<dbReference type="PANTHER" id="PTHR32057:SF14">
    <property type="entry name" value="PROTEIN ADENYLYLTRANSFERASE SELO, MITOCHONDRIAL"/>
    <property type="match status" value="1"/>
</dbReference>
<keyword evidence="7 8" id="KW-0460">Magnesium</keyword>
<dbReference type="InterPro" id="IPR003846">
    <property type="entry name" value="SelO"/>
</dbReference>
<comment type="catalytic activity">
    <reaction evidence="8">
        <text>L-histidyl-[protein] + UTP = N(tele)-(5'-uridylyl)-L-histidyl-[protein] + diphosphate</text>
        <dbReference type="Rhea" id="RHEA:83891"/>
        <dbReference type="Rhea" id="RHEA-COMP:9745"/>
        <dbReference type="Rhea" id="RHEA-COMP:20239"/>
        <dbReference type="ChEBI" id="CHEBI:29979"/>
        <dbReference type="ChEBI" id="CHEBI:33019"/>
        <dbReference type="ChEBI" id="CHEBI:46398"/>
        <dbReference type="ChEBI" id="CHEBI:233474"/>
    </reaction>
</comment>
<comment type="catalytic activity">
    <reaction evidence="8">
        <text>L-threonyl-[protein] + ATP = 3-O-(5'-adenylyl)-L-threonyl-[protein] + diphosphate</text>
        <dbReference type="Rhea" id="RHEA:54292"/>
        <dbReference type="Rhea" id="RHEA-COMP:11060"/>
        <dbReference type="Rhea" id="RHEA-COMP:13847"/>
        <dbReference type="ChEBI" id="CHEBI:30013"/>
        <dbReference type="ChEBI" id="CHEBI:30616"/>
        <dbReference type="ChEBI" id="CHEBI:33019"/>
        <dbReference type="ChEBI" id="CHEBI:138113"/>
        <dbReference type="EC" id="2.7.7.108"/>
    </reaction>
</comment>
<dbReference type="Proteomes" id="UP000244223">
    <property type="component" value="Unassembled WGS sequence"/>
</dbReference>
<comment type="function">
    <text evidence="8">Nucleotidyltransferase involved in the post-translational modification of proteins. It can catalyze the addition of adenosine monophosphate (AMP) or uridine monophosphate (UMP) to a protein, resulting in modifications known as AMPylation and UMPylation.</text>
</comment>
<feature type="binding site" evidence="8">
    <location>
        <position position="259"/>
    </location>
    <ligand>
        <name>Mg(2+)</name>
        <dbReference type="ChEBI" id="CHEBI:18420"/>
    </ligand>
</feature>
<feature type="binding site" evidence="8">
    <location>
        <position position="91"/>
    </location>
    <ligand>
        <name>ATP</name>
        <dbReference type="ChEBI" id="CHEBI:30616"/>
    </ligand>
</feature>
<keyword evidence="6 8" id="KW-0067">ATP-binding</keyword>
<evidence type="ECO:0000256" key="4">
    <source>
        <dbReference type="ARBA" id="ARBA00022723"/>
    </source>
</evidence>
<feature type="binding site" evidence="8">
    <location>
        <position position="88"/>
    </location>
    <ligand>
        <name>ATP</name>
        <dbReference type="ChEBI" id="CHEBI:30616"/>
    </ligand>
</feature>
<feature type="binding site" evidence="8">
    <location>
        <position position="90"/>
    </location>
    <ligand>
        <name>ATP</name>
        <dbReference type="ChEBI" id="CHEBI:30616"/>
    </ligand>
</feature>
<comment type="caution">
    <text evidence="9">The sequence shown here is derived from an EMBL/GenBank/DDBJ whole genome shotgun (WGS) entry which is preliminary data.</text>
</comment>
<accession>A0A2T5IZ17</accession>
<evidence type="ECO:0000313" key="10">
    <source>
        <dbReference type="Proteomes" id="UP000244223"/>
    </source>
</evidence>
<evidence type="ECO:0000256" key="3">
    <source>
        <dbReference type="ARBA" id="ARBA00022695"/>
    </source>
</evidence>
<feature type="binding site" evidence="8">
    <location>
        <position position="174"/>
    </location>
    <ligand>
        <name>ATP</name>
        <dbReference type="ChEBI" id="CHEBI:30616"/>
    </ligand>
</feature>
<comment type="catalytic activity">
    <reaction evidence="8">
        <text>L-seryl-[protein] + UTP = O-(5'-uridylyl)-L-seryl-[protein] + diphosphate</text>
        <dbReference type="Rhea" id="RHEA:64604"/>
        <dbReference type="Rhea" id="RHEA-COMP:9863"/>
        <dbReference type="Rhea" id="RHEA-COMP:16635"/>
        <dbReference type="ChEBI" id="CHEBI:29999"/>
        <dbReference type="ChEBI" id="CHEBI:33019"/>
        <dbReference type="ChEBI" id="CHEBI:46398"/>
        <dbReference type="ChEBI" id="CHEBI:156051"/>
    </reaction>
</comment>
<evidence type="ECO:0000256" key="1">
    <source>
        <dbReference type="ARBA" id="ARBA00009747"/>
    </source>
</evidence>
<dbReference type="EC" id="2.7.7.108" evidence="8"/>
<dbReference type="GO" id="GO:0005524">
    <property type="term" value="F:ATP binding"/>
    <property type="evidence" value="ECO:0007669"/>
    <property type="project" value="UniProtKB-UniRule"/>
</dbReference>
<comment type="catalytic activity">
    <reaction evidence="8">
        <text>L-seryl-[protein] + ATP = 3-O-(5'-adenylyl)-L-seryl-[protein] + diphosphate</text>
        <dbReference type="Rhea" id="RHEA:58120"/>
        <dbReference type="Rhea" id="RHEA-COMP:9863"/>
        <dbReference type="Rhea" id="RHEA-COMP:15073"/>
        <dbReference type="ChEBI" id="CHEBI:29999"/>
        <dbReference type="ChEBI" id="CHEBI:30616"/>
        <dbReference type="ChEBI" id="CHEBI:33019"/>
        <dbReference type="ChEBI" id="CHEBI:142516"/>
        <dbReference type="EC" id="2.7.7.108"/>
    </reaction>
</comment>
<protein>
    <recommendedName>
        <fullName evidence="8">Protein nucleotidyltransferase YdiU</fullName>
        <ecNumber evidence="8">2.7.7.-</ecNumber>
    </recommendedName>
    <alternativeName>
        <fullName evidence="8">Protein adenylyltransferase YdiU</fullName>
        <ecNumber evidence="8">2.7.7.108</ecNumber>
    </alternativeName>
    <alternativeName>
        <fullName evidence="8">Protein uridylyltransferase YdiU</fullName>
        <ecNumber evidence="8">2.7.7.-</ecNumber>
    </alternativeName>
</protein>
<evidence type="ECO:0000256" key="7">
    <source>
        <dbReference type="ARBA" id="ARBA00022842"/>
    </source>
</evidence>
<dbReference type="Pfam" id="PF02696">
    <property type="entry name" value="SelO"/>
    <property type="match status" value="1"/>
</dbReference>
<dbReference type="AlphaFoldDB" id="A0A2T5IZ17"/>
<feature type="binding site" evidence="8">
    <location>
        <position position="181"/>
    </location>
    <ligand>
        <name>ATP</name>
        <dbReference type="ChEBI" id="CHEBI:30616"/>
    </ligand>
</feature>
<dbReference type="NCBIfam" id="NF000658">
    <property type="entry name" value="PRK00029.1"/>
    <property type="match status" value="1"/>
</dbReference>
<evidence type="ECO:0000256" key="6">
    <source>
        <dbReference type="ARBA" id="ARBA00022840"/>
    </source>
</evidence>
<dbReference type="OrthoDB" id="9773505at2"/>
<evidence type="ECO:0000256" key="8">
    <source>
        <dbReference type="HAMAP-Rule" id="MF_00692"/>
    </source>
</evidence>
<evidence type="ECO:0000313" key="9">
    <source>
        <dbReference type="EMBL" id="PTQ89249.1"/>
    </source>
</evidence>
<dbReference type="RefSeq" id="WP_107865880.1">
    <property type="nucleotide sequence ID" value="NZ_QAON01000008.1"/>
</dbReference>
<dbReference type="EC" id="2.7.7.-" evidence="8"/>
<keyword evidence="2 8" id="KW-0808">Transferase</keyword>
<dbReference type="PANTHER" id="PTHR32057">
    <property type="entry name" value="PROTEIN ADENYLYLTRANSFERASE SELO, MITOCHONDRIAL"/>
    <property type="match status" value="1"/>
</dbReference>
<keyword evidence="8" id="KW-0464">Manganese</keyword>
<keyword evidence="4 8" id="KW-0479">Metal-binding</keyword>
<gene>
    <name evidence="8" type="primary">ydiU</name>
    <name evidence="8" type="synonym">selO</name>
    <name evidence="9" type="ORF">C8N29_108133</name>
</gene>
<proteinExistence type="inferred from homology"/>